<gene>
    <name evidence="4" type="primary">MED11</name>
    <name evidence="5" type="ORF">RI543_004933</name>
</gene>
<organism evidence="5 6">
    <name type="scientific">Arxiozyma heterogenica</name>
    <dbReference type="NCBI Taxonomy" id="278026"/>
    <lineage>
        <taxon>Eukaryota</taxon>
        <taxon>Fungi</taxon>
        <taxon>Dikarya</taxon>
        <taxon>Ascomycota</taxon>
        <taxon>Saccharomycotina</taxon>
        <taxon>Saccharomycetes</taxon>
        <taxon>Saccharomycetales</taxon>
        <taxon>Saccharomycetaceae</taxon>
        <taxon>Arxiozyma</taxon>
    </lineage>
</organism>
<comment type="subcellular location">
    <subcellularLocation>
        <location evidence="1 4">Nucleus</location>
    </subcellularLocation>
</comment>
<comment type="function">
    <text evidence="4">Component of the Mediator complex, a coactivator involved in the regulated transcription of nearly all RNA polymerase II-dependent genes. Mediator functions as a bridge to convey information from gene-specific regulatory proteins to the basal RNA polymerase II transcription machinery. Mediator is recruited to promoters by direct interactions with regulatory proteins and serves as a scaffold for the assembly of a functional pre-initiation complex with RNA polymerase II and the general transcription factors.</text>
</comment>
<keyword evidence="4" id="KW-0010">Activator</keyword>
<dbReference type="Gene3D" id="1.10.287.3490">
    <property type="match status" value="1"/>
</dbReference>
<reference evidence="6" key="1">
    <citation type="submission" date="2023-07" db="EMBL/GenBank/DDBJ databases">
        <title>A draft genome of Kazachstania heterogenica Y-27499.</title>
        <authorList>
            <person name="Donic C."/>
            <person name="Kralova J.S."/>
            <person name="Fidel L."/>
            <person name="Ben-Dor S."/>
            <person name="Jung S."/>
        </authorList>
    </citation>
    <scope>NUCLEOTIDE SEQUENCE [LARGE SCALE GENOMIC DNA]</scope>
    <source>
        <strain evidence="6">Y27499</strain>
    </source>
</reference>
<dbReference type="GO" id="GO:0003712">
    <property type="term" value="F:transcription coregulator activity"/>
    <property type="evidence" value="ECO:0007669"/>
    <property type="project" value="InterPro"/>
</dbReference>
<evidence type="ECO:0000256" key="1">
    <source>
        <dbReference type="ARBA" id="ARBA00004123"/>
    </source>
</evidence>
<keyword evidence="4" id="KW-0804">Transcription</keyword>
<dbReference type="AlphaFoldDB" id="A0AAN7WJ78"/>
<evidence type="ECO:0000256" key="3">
    <source>
        <dbReference type="ARBA" id="ARBA00023242"/>
    </source>
</evidence>
<comment type="caution">
    <text evidence="5">The sequence shown here is derived from an EMBL/GenBank/DDBJ whole genome shotgun (WGS) entry which is preliminary data.</text>
</comment>
<accession>A0AAN7WJ78</accession>
<dbReference type="InterPro" id="IPR019404">
    <property type="entry name" value="Mediator_Med11"/>
</dbReference>
<dbReference type="EMBL" id="JAWIZZ010000064">
    <property type="protein sequence ID" value="KAK5773875.1"/>
    <property type="molecule type" value="Genomic_DNA"/>
</dbReference>
<keyword evidence="4" id="KW-0805">Transcription regulation</keyword>
<comment type="subunit">
    <text evidence="4">Component of the Mediator complex.</text>
</comment>
<name>A0AAN7WJ78_9SACH</name>
<proteinExistence type="inferred from homology"/>
<evidence type="ECO:0000313" key="5">
    <source>
        <dbReference type="EMBL" id="KAK5773875.1"/>
    </source>
</evidence>
<dbReference type="Proteomes" id="UP001306508">
    <property type="component" value="Unassembled WGS sequence"/>
</dbReference>
<dbReference type="Pfam" id="PF10280">
    <property type="entry name" value="Med11"/>
    <property type="match status" value="1"/>
</dbReference>
<keyword evidence="6" id="KW-1185">Reference proteome</keyword>
<dbReference type="GO" id="GO:0016592">
    <property type="term" value="C:mediator complex"/>
    <property type="evidence" value="ECO:0007669"/>
    <property type="project" value="InterPro"/>
</dbReference>
<evidence type="ECO:0000256" key="2">
    <source>
        <dbReference type="ARBA" id="ARBA00008186"/>
    </source>
</evidence>
<evidence type="ECO:0000313" key="6">
    <source>
        <dbReference type="Proteomes" id="UP001306508"/>
    </source>
</evidence>
<sequence>MQSPYVQERLQALEIVDLKLCSILQEASQVVSTYSKIKKGNQQLRPQFARHVTQLYNDLGYVSKELRQEIKYLNENVGKRLLPINNVNKRAIHQDDDKLKEQIKILDQLLKAHSDENPSN</sequence>
<evidence type="ECO:0000256" key="4">
    <source>
        <dbReference type="RuleBase" id="RU364147"/>
    </source>
</evidence>
<protein>
    <recommendedName>
        <fullName evidence="4">Mediator of RNA polymerase II transcription subunit 11</fullName>
    </recommendedName>
    <alternativeName>
        <fullName evidence="4">Mediator complex subunit 11</fullName>
    </alternativeName>
</protein>
<keyword evidence="3 4" id="KW-0539">Nucleus</keyword>
<comment type="similarity">
    <text evidence="2 4">Belongs to the Mediator complex subunit 11 family.</text>
</comment>
<dbReference type="GO" id="GO:0006357">
    <property type="term" value="P:regulation of transcription by RNA polymerase II"/>
    <property type="evidence" value="ECO:0007669"/>
    <property type="project" value="InterPro"/>
</dbReference>